<sequence length="646" mass="71533">MRFAPFYYYYYLFINFFLFFFLQATCICIFTCMQPRYHTPSSFSSRISGEKSDGSASEPRDAADSHLSSFASRMLLHVLSGRAMKTQLDDGLAEWMEGDNSVEFGSCGDDDDDKYDFGDNSNVISLTAVSLTPSMSVSSIARAEQILQKSVPLVNGGRHIALTTEDVRRIRDKELLRFLQANSSMFVKYLQRQREHAPTATDAAVPPSTDDAKKESTVIEQELSTLANRIETFITAFDSDGEEYHICVDSEGNVLVPVAAEEEEDRLSTVAVTDADEGEDEADVVDDGRDGEEEERERENTAEVEEAFVHRTEIAESELEGGAGEGNRVAPTASAEQTESHVEKAETSGAAPRRGRFGRRVRVSLPSPAAAKKFLSLQSSSSLRQQQPEHPEKKKKGLAGAKKRPLPTGRQPSLPVRGIGLSGEQNQRIKEIMCTDFTAELSPYRAVPTERLAALEERLRWFQEVRGPIGAESNNANSSDNDDEYEDERLAAMAAEEVSLSPRPPSPPQPRQRTAREIGDAYMREAREQRIFESRMRSINARLSKLHDSLRMEALLPTAGVERFAGVPPPVWLRDVPPPLSEDDIASMLEVARRENAVAVEKGEAAASHGGDRDVAYLQEKLQHALRRAESIVASFPSLPSSPDVL</sequence>
<feature type="region of interest" description="Disordered" evidence="1">
    <location>
        <begin position="469"/>
        <end position="515"/>
    </location>
</feature>
<feature type="compositionally biased region" description="Acidic residues" evidence="1">
    <location>
        <begin position="274"/>
        <end position="296"/>
    </location>
</feature>
<reference evidence="3 4" key="1">
    <citation type="journal article" date="2019" name="Genome Biol. Evol.">
        <title>Nanopore Sequencing Significantly Improves Genome Assembly of the Protozoan Parasite Trypanosoma cruzi.</title>
        <authorList>
            <person name="Diaz-Viraque F."/>
            <person name="Pita S."/>
            <person name="Greif G."/>
            <person name="de Souza R.C.M."/>
            <person name="Iraola G."/>
            <person name="Robello C."/>
        </authorList>
    </citation>
    <scope>NUCLEOTIDE SEQUENCE [LARGE SCALE GENOMIC DNA]</scope>
    <source>
        <strain evidence="3 4">Berenice</strain>
    </source>
</reference>
<feature type="compositionally biased region" description="Basic residues" evidence="1">
    <location>
        <begin position="393"/>
        <end position="405"/>
    </location>
</feature>
<feature type="region of interest" description="Disordered" evidence="1">
    <location>
        <begin position="269"/>
        <end position="359"/>
    </location>
</feature>
<dbReference type="Proteomes" id="UP000583944">
    <property type="component" value="Unassembled WGS sequence"/>
</dbReference>
<keyword evidence="2" id="KW-0472">Membrane</keyword>
<dbReference type="EMBL" id="JABDHM010000046">
    <property type="protein sequence ID" value="KAF5220798.1"/>
    <property type="molecule type" value="Genomic_DNA"/>
</dbReference>
<dbReference type="AlphaFoldDB" id="A0A7J6Y3W2"/>
<evidence type="ECO:0000256" key="1">
    <source>
        <dbReference type="SAM" id="MobiDB-lite"/>
    </source>
</evidence>
<feature type="region of interest" description="Disordered" evidence="1">
    <location>
        <begin position="41"/>
        <end position="62"/>
    </location>
</feature>
<feature type="compositionally biased region" description="Basic and acidic residues" evidence="1">
    <location>
        <begin position="48"/>
        <end position="62"/>
    </location>
</feature>
<keyword evidence="2" id="KW-1133">Transmembrane helix</keyword>
<keyword evidence="2" id="KW-0812">Transmembrane</keyword>
<evidence type="ECO:0000313" key="3">
    <source>
        <dbReference type="EMBL" id="KAF5220798.1"/>
    </source>
</evidence>
<name>A0A7J6Y3W2_TRYCR</name>
<comment type="caution">
    <text evidence="3">The sequence shown here is derived from an EMBL/GenBank/DDBJ whole genome shotgun (WGS) entry which is preliminary data.</text>
</comment>
<accession>A0A7J6Y3W2</accession>
<feature type="compositionally biased region" description="Low complexity" evidence="1">
    <location>
        <begin position="377"/>
        <end position="386"/>
    </location>
</feature>
<gene>
    <name evidence="3" type="ORF">ECC02_006220</name>
</gene>
<feature type="region of interest" description="Disordered" evidence="1">
    <location>
        <begin position="377"/>
        <end position="422"/>
    </location>
</feature>
<evidence type="ECO:0008006" key="5">
    <source>
        <dbReference type="Google" id="ProtNLM"/>
    </source>
</evidence>
<proteinExistence type="predicted"/>
<evidence type="ECO:0000256" key="2">
    <source>
        <dbReference type="SAM" id="Phobius"/>
    </source>
</evidence>
<feature type="compositionally biased region" description="Basic and acidic residues" evidence="1">
    <location>
        <begin position="297"/>
        <end position="314"/>
    </location>
</feature>
<dbReference type="VEuPathDB" id="TriTrypDB:BCY84_21749"/>
<dbReference type="VEuPathDB" id="TriTrypDB:ECC02_006220"/>
<protein>
    <recommendedName>
        <fullName evidence="5">Kinectin</fullName>
    </recommendedName>
</protein>
<organism evidence="3 4">
    <name type="scientific">Trypanosoma cruzi</name>
    <dbReference type="NCBI Taxonomy" id="5693"/>
    <lineage>
        <taxon>Eukaryota</taxon>
        <taxon>Discoba</taxon>
        <taxon>Euglenozoa</taxon>
        <taxon>Kinetoplastea</taxon>
        <taxon>Metakinetoplastina</taxon>
        <taxon>Trypanosomatida</taxon>
        <taxon>Trypanosomatidae</taxon>
        <taxon>Trypanosoma</taxon>
        <taxon>Schizotrypanum</taxon>
    </lineage>
</organism>
<feature type="transmembrane region" description="Helical" evidence="2">
    <location>
        <begin position="6"/>
        <end position="32"/>
    </location>
</feature>
<evidence type="ECO:0000313" key="4">
    <source>
        <dbReference type="Proteomes" id="UP000583944"/>
    </source>
</evidence>